<evidence type="ECO:0000256" key="1">
    <source>
        <dbReference type="SAM" id="MobiDB-lite"/>
    </source>
</evidence>
<gene>
    <name evidence="2" type="ORF">VTL71DRAFT_15764</name>
</gene>
<feature type="compositionally biased region" description="Polar residues" evidence="1">
    <location>
        <begin position="19"/>
        <end position="44"/>
    </location>
</feature>
<keyword evidence="3" id="KW-1185">Reference proteome</keyword>
<evidence type="ECO:0000313" key="3">
    <source>
        <dbReference type="Proteomes" id="UP001595075"/>
    </source>
</evidence>
<evidence type="ECO:0000313" key="2">
    <source>
        <dbReference type="EMBL" id="KAL2067668.1"/>
    </source>
</evidence>
<organism evidence="2 3">
    <name type="scientific">Oculimacula yallundae</name>
    <dbReference type="NCBI Taxonomy" id="86028"/>
    <lineage>
        <taxon>Eukaryota</taxon>
        <taxon>Fungi</taxon>
        <taxon>Dikarya</taxon>
        <taxon>Ascomycota</taxon>
        <taxon>Pezizomycotina</taxon>
        <taxon>Leotiomycetes</taxon>
        <taxon>Helotiales</taxon>
        <taxon>Ploettnerulaceae</taxon>
        <taxon>Oculimacula</taxon>
    </lineage>
</organism>
<reference evidence="2 3" key="1">
    <citation type="journal article" date="2024" name="Commun. Biol.">
        <title>Comparative genomic analysis of thermophilic fungi reveals convergent evolutionary adaptations and gene losses.</title>
        <authorList>
            <person name="Steindorff A.S."/>
            <person name="Aguilar-Pontes M.V."/>
            <person name="Robinson A.J."/>
            <person name="Andreopoulos B."/>
            <person name="LaButti K."/>
            <person name="Kuo A."/>
            <person name="Mondo S."/>
            <person name="Riley R."/>
            <person name="Otillar R."/>
            <person name="Haridas S."/>
            <person name="Lipzen A."/>
            <person name="Grimwood J."/>
            <person name="Schmutz J."/>
            <person name="Clum A."/>
            <person name="Reid I.D."/>
            <person name="Moisan M.C."/>
            <person name="Butler G."/>
            <person name="Nguyen T.T.M."/>
            <person name="Dewar K."/>
            <person name="Conant G."/>
            <person name="Drula E."/>
            <person name="Henrissat B."/>
            <person name="Hansel C."/>
            <person name="Singer S."/>
            <person name="Hutchinson M.I."/>
            <person name="de Vries R.P."/>
            <person name="Natvig D.O."/>
            <person name="Powell A.J."/>
            <person name="Tsang A."/>
            <person name="Grigoriev I.V."/>
        </authorList>
    </citation>
    <scope>NUCLEOTIDE SEQUENCE [LARGE SCALE GENOMIC DNA]</scope>
    <source>
        <strain evidence="2 3">CBS 494.80</strain>
    </source>
</reference>
<name>A0ABR4CCL8_9HELO</name>
<proteinExistence type="predicted"/>
<sequence length="85" mass="9557">MPLRSENHTLPRVPINVFPNPSSATTASISSHPTPQPNSSLFHNQINPTQARHASIHIISLLPPRYFSSFHLNRCHFYLISFPAT</sequence>
<feature type="region of interest" description="Disordered" evidence="1">
    <location>
        <begin position="1"/>
        <end position="44"/>
    </location>
</feature>
<dbReference type="Proteomes" id="UP001595075">
    <property type="component" value="Unassembled WGS sequence"/>
</dbReference>
<accession>A0ABR4CCL8</accession>
<comment type="caution">
    <text evidence="2">The sequence shown here is derived from an EMBL/GenBank/DDBJ whole genome shotgun (WGS) entry which is preliminary data.</text>
</comment>
<protein>
    <submittedName>
        <fullName evidence="2">Uncharacterized protein</fullName>
    </submittedName>
</protein>
<dbReference type="EMBL" id="JAZHXI010000009">
    <property type="protein sequence ID" value="KAL2067668.1"/>
    <property type="molecule type" value="Genomic_DNA"/>
</dbReference>